<dbReference type="GO" id="GO:0008652">
    <property type="term" value="P:amino acid biosynthetic process"/>
    <property type="evidence" value="ECO:0007669"/>
    <property type="project" value="UniProtKB-KW"/>
</dbReference>
<comment type="subcellular location">
    <subcellularLocation>
        <location evidence="6">Cytoplasm</location>
    </subcellularLocation>
</comment>
<dbReference type="FunFam" id="3.40.50.1970:FF:000007">
    <property type="entry name" value="Pentafunctional AROM polypeptide"/>
    <property type="match status" value="1"/>
</dbReference>
<keyword evidence="11" id="KW-0963">Cytoplasm</keyword>
<evidence type="ECO:0000256" key="20">
    <source>
        <dbReference type="NCBIfam" id="TIGR01357"/>
    </source>
</evidence>
<keyword evidence="15" id="KW-0862">Zinc</keyword>
<dbReference type="InterPro" id="IPR030963">
    <property type="entry name" value="DHQ_synth_fam"/>
</dbReference>
<keyword evidence="12" id="KW-0028">Amino-acid biosynthesis</keyword>
<evidence type="ECO:0000256" key="6">
    <source>
        <dbReference type="ARBA" id="ARBA00004496"/>
    </source>
</evidence>
<keyword evidence="17" id="KW-0057">Aromatic amino acid biosynthesis</keyword>
<evidence type="ECO:0000256" key="5">
    <source>
        <dbReference type="ARBA" id="ARBA00003485"/>
    </source>
</evidence>
<comment type="function">
    <text evidence="5">Catalyzes the conversion of 3-deoxy-D-arabino-heptulosonate 7-phosphate (DAHP) to dehydroquinate (DHQ).</text>
</comment>
<dbReference type="AlphaFoldDB" id="A0A9X2L110"/>
<dbReference type="InterPro" id="IPR056179">
    <property type="entry name" value="DHQS_C"/>
</dbReference>
<dbReference type="GO" id="GO:0009423">
    <property type="term" value="P:chorismate biosynthetic process"/>
    <property type="evidence" value="ECO:0007669"/>
    <property type="project" value="UniProtKB-UniRule"/>
</dbReference>
<gene>
    <name evidence="23" type="primary">aroB</name>
    <name evidence="23" type="ORF">NM125_01240</name>
</gene>
<dbReference type="EC" id="4.2.3.4" evidence="9 20"/>
<evidence type="ECO:0000313" key="24">
    <source>
        <dbReference type="Proteomes" id="UP001139125"/>
    </source>
</evidence>
<dbReference type="NCBIfam" id="TIGR01357">
    <property type="entry name" value="aroB"/>
    <property type="match status" value="1"/>
</dbReference>
<dbReference type="InterPro" id="IPR050071">
    <property type="entry name" value="Dehydroquinate_synthase"/>
</dbReference>
<dbReference type="GO" id="GO:0009073">
    <property type="term" value="P:aromatic amino acid family biosynthetic process"/>
    <property type="evidence" value="ECO:0007669"/>
    <property type="project" value="UniProtKB-KW"/>
</dbReference>
<evidence type="ECO:0000256" key="14">
    <source>
        <dbReference type="ARBA" id="ARBA00022741"/>
    </source>
</evidence>
<dbReference type="SUPFAM" id="SSF56796">
    <property type="entry name" value="Dehydroquinate synthase-like"/>
    <property type="match status" value="1"/>
</dbReference>
<keyword evidence="13" id="KW-0479">Metal-binding</keyword>
<comment type="cofactor">
    <cofactor evidence="4">
        <name>Zn(2+)</name>
        <dbReference type="ChEBI" id="CHEBI:29105"/>
    </cofactor>
</comment>
<evidence type="ECO:0000256" key="4">
    <source>
        <dbReference type="ARBA" id="ARBA00001947"/>
    </source>
</evidence>
<evidence type="ECO:0000256" key="10">
    <source>
        <dbReference type="ARBA" id="ARBA00017684"/>
    </source>
</evidence>
<dbReference type="PANTHER" id="PTHR43622:SF7">
    <property type="entry name" value="3-DEHYDROQUINATE SYNTHASE, CHLOROPLASTIC"/>
    <property type="match status" value="1"/>
</dbReference>
<keyword evidence="24" id="KW-1185">Reference proteome</keyword>
<reference evidence="23" key="1">
    <citation type="submission" date="2022-06" db="EMBL/GenBank/DDBJ databases">
        <title>Gracilimonas sp. CAU 1638 isolated from sea sediment.</title>
        <authorList>
            <person name="Kim W."/>
        </authorList>
    </citation>
    <scope>NUCLEOTIDE SEQUENCE</scope>
    <source>
        <strain evidence="23">CAU 1638</strain>
    </source>
</reference>
<dbReference type="InterPro" id="IPR030960">
    <property type="entry name" value="DHQS/DOIS_N"/>
</dbReference>
<dbReference type="EMBL" id="JANDBC010000001">
    <property type="protein sequence ID" value="MCP9290199.1"/>
    <property type="molecule type" value="Genomic_DNA"/>
</dbReference>
<keyword evidence="16" id="KW-0520">NAD</keyword>
<evidence type="ECO:0000256" key="18">
    <source>
        <dbReference type="ARBA" id="ARBA00023239"/>
    </source>
</evidence>
<dbReference type="Gene3D" id="1.20.1090.10">
    <property type="entry name" value="Dehydroquinate synthase-like - alpha domain"/>
    <property type="match status" value="1"/>
</dbReference>
<accession>A0A9X2L110</accession>
<comment type="caution">
    <text evidence="23">The sequence shown here is derived from an EMBL/GenBank/DDBJ whole genome shotgun (WGS) entry which is preliminary data.</text>
</comment>
<sequence length="363" mass="40452">MSDSISVQTSTEDIYELHFGYDLSAELEEFVQHYGSAKAFLMVDAFVLKHHRTHFEKALKSHFNELHIFEVPRGEQAKNIEIYKQAVDFVLSEGAERGTPLIAIGGGVTGDLSGFVAATVLRGLPLIHIPTTLLAMVDSSIGGKTGINHHTGKNLVGSFYQPAAVFADVKYLETLPEKEWVNGLSEVLKYGMIHSPEILEQVNTLIKENTFVDGKSWLPLIQQSAKIKVEIVAEDVLEAGKRAFLNFGHTFAHVIEKQGDYKLYSHGEAVYAGMIAAVHASNSLGANIDLSNLMQFKPLYKLNLNEVKASPEELVYLMKTDKKVKDEQIQLILLKELSSPYVYKVSDTAFVQRAWEHTLNIFT</sequence>
<organism evidence="23 24">
    <name type="scientific">Gracilimonas sediminicola</name>
    <dbReference type="NCBI Taxonomy" id="2952158"/>
    <lineage>
        <taxon>Bacteria</taxon>
        <taxon>Pseudomonadati</taxon>
        <taxon>Balneolota</taxon>
        <taxon>Balneolia</taxon>
        <taxon>Balneolales</taxon>
        <taxon>Balneolaceae</taxon>
        <taxon>Gracilimonas</taxon>
    </lineage>
</organism>
<evidence type="ECO:0000256" key="16">
    <source>
        <dbReference type="ARBA" id="ARBA00023027"/>
    </source>
</evidence>
<dbReference type="GO" id="GO:0003856">
    <property type="term" value="F:3-dehydroquinate synthase activity"/>
    <property type="evidence" value="ECO:0007669"/>
    <property type="project" value="UniProtKB-UniRule"/>
</dbReference>
<comment type="pathway">
    <text evidence="7">Metabolic intermediate biosynthesis; chorismate biosynthesis; chorismate from D-erythrose 4-phosphate and phosphoenolpyruvate: step 2/7.</text>
</comment>
<evidence type="ECO:0000259" key="22">
    <source>
        <dbReference type="Pfam" id="PF24621"/>
    </source>
</evidence>
<feature type="domain" description="3-dehydroquinate synthase N-terminal" evidence="21">
    <location>
        <begin position="69"/>
        <end position="181"/>
    </location>
</feature>
<dbReference type="InterPro" id="IPR016037">
    <property type="entry name" value="DHQ_synth_AroB"/>
</dbReference>
<evidence type="ECO:0000256" key="15">
    <source>
        <dbReference type="ARBA" id="ARBA00022833"/>
    </source>
</evidence>
<dbReference type="Proteomes" id="UP001139125">
    <property type="component" value="Unassembled WGS sequence"/>
</dbReference>
<evidence type="ECO:0000256" key="2">
    <source>
        <dbReference type="ARBA" id="ARBA00001911"/>
    </source>
</evidence>
<dbReference type="Pfam" id="PF24621">
    <property type="entry name" value="DHQS_C"/>
    <property type="match status" value="1"/>
</dbReference>
<evidence type="ECO:0000256" key="3">
    <source>
        <dbReference type="ARBA" id="ARBA00001941"/>
    </source>
</evidence>
<dbReference type="Gene3D" id="3.40.50.1970">
    <property type="match status" value="1"/>
</dbReference>
<name>A0A9X2L110_9BACT</name>
<evidence type="ECO:0000256" key="7">
    <source>
        <dbReference type="ARBA" id="ARBA00004661"/>
    </source>
</evidence>
<dbReference type="GO" id="GO:0005737">
    <property type="term" value="C:cytoplasm"/>
    <property type="evidence" value="ECO:0007669"/>
    <property type="project" value="UniProtKB-SubCell"/>
</dbReference>
<dbReference type="CDD" id="cd08195">
    <property type="entry name" value="DHQS"/>
    <property type="match status" value="1"/>
</dbReference>
<dbReference type="Pfam" id="PF01761">
    <property type="entry name" value="DHQ_synthase"/>
    <property type="match status" value="1"/>
</dbReference>
<dbReference type="GO" id="GO:0000166">
    <property type="term" value="F:nucleotide binding"/>
    <property type="evidence" value="ECO:0007669"/>
    <property type="project" value="UniProtKB-KW"/>
</dbReference>
<keyword evidence="18 23" id="KW-0456">Lyase</keyword>
<evidence type="ECO:0000256" key="12">
    <source>
        <dbReference type="ARBA" id="ARBA00022605"/>
    </source>
</evidence>
<dbReference type="PIRSF" id="PIRSF001455">
    <property type="entry name" value="DHQ_synth"/>
    <property type="match status" value="1"/>
</dbReference>
<evidence type="ECO:0000256" key="8">
    <source>
        <dbReference type="ARBA" id="ARBA00005412"/>
    </source>
</evidence>
<evidence type="ECO:0000256" key="17">
    <source>
        <dbReference type="ARBA" id="ARBA00023141"/>
    </source>
</evidence>
<keyword evidence="14" id="KW-0547">Nucleotide-binding</keyword>
<evidence type="ECO:0000313" key="23">
    <source>
        <dbReference type="EMBL" id="MCP9290199.1"/>
    </source>
</evidence>
<comment type="similarity">
    <text evidence="8">Belongs to the sugar phosphate cyclases superfamily. Dehydroquinate synthase family.</text>
</comment>
<dbReference type="GO" id="GO:0046872">
    <property type="term" value="F:metal ion binding"/>
    <property type="evidence" value="ECO:0007669"/>
    <property type="project" value="UniProtKB-KW"/>
</dbReference>
<comment type="catalytic activity">
    <reaction evidence="1">
        <text>7-phospho-2-dehydro-3-deoxy-D-arabino-heptonate = 3-dehydroquinate + phosphate</text>
        <dbReference type="Rhea" id="RHEA:21968"/>
        <dbReference type="ChEBI" id="CHEBI:32364"/>
        <dbReference type="ChEBI" id="CHEBI:43474"/>
        <dbReference type="ChEBI" id="CHEBI:58394"/>
        <dbReference type="EC" id="4.2.3.4"/>
    </reaction>
</comment>
<protein>
    <recommendedName>
        <fullName evidence="10 20">3-dehydroquinate synthase</fullName>
        <ecNumber evidence="9 20">4.2.3.4</ecNumber>
    </recommendedName>
</protein>
<dbReference type="PANTHER" id="PTHR43622">
    <property type="entry name" value="3-DEHYDROQUINATE SYNTHASE"/>
    <property type="match status" value="1"/>
</dbReference>
<dbReference type="RefSeq" id="WP_255132059.1">
    <property type="nucleotide sequence ID" value="NZ_JANDBC010000001.1"/>
</dbReference>
<evidence type="ECO:0000256" key="1">
    <source>
        <dbReference type="ARBA" id="ARBA00001393"/>
    </source>
</evidence>
<evidence type="ECO:0000256" key="11">
    <source>
        <dbReference type="ARBA" id="ARBA00022490"/>
    </source>
</evidence>
<feature type="domain" description="3-dehydroquinate synthase C-terminal" evidence="22">
    <location>
        <begin position="183"/>
        <end position="324"/>
    </location>
</feature>
<evidence type="ECO:0000256" key="19">
    <source>
        <dbReference type="ARBA" id="ARBA00023285"/>
    </source>
</evidence>
<evidence type="ECO:0000256" key="9">
    <source>
        <dbReference type="ARBA" id="ARBA00013031"/>
    </source>
</evidence>
<keyword evidence="19" id="KW-0170">Cobalt</keyword>
<comment type="cofactor">
    <cofactor evidence="3">
        <name>Co(2+)</name>
        <dbReference type="ChEBI" id="CHEBI:48828"/>
    </cofactor>
</comment>
<evidence type="ECO:0000256" key="13">
    <source>
        <dbReference type="ARBA" id="ARBA00022723"/>
    </source>
</evidence>
<evidence type="ECO:0000259" key="21">
    <source>
        <dbReference type="Pfam" id="PF01761"/>
    </source>
</evidence>
<proteinExistence type="inferred from homology"/>
<comment type="cofactor">
    <cofactor evidence="2">
        <name>NAD(+)</name>
        <dbReference type="ChEBI" id="CHEBI:57540"/>
    </cofactor>
</comment>